<dbReference type="InterPro" id="IPR011333">
    <property type="entry name" value="SKP1/BTB/POZ_sf"/>
</dbReference>
<dbReference type="SUPFAM" id="SSF54695">
    <property type="entry name" value="POZ domain"/>
    <property type="match status" value="1"/>
</dbReference>
<name>A0A5M8PLH0_9LECA</name>
<gene>
    <name evidence="2" type="ORF">FRX48_05788</name>
</gene>
<feature type="domain" description="BTB" evidence="1">
    <location>
        <begin position="22"/>
        <end position="89"/>
    </location>
</feature>
<organism evidence="2 3">
    <name type="scientific">Lasallia pustulata</name>
    <dbReference type="NCBI Taxonomy" id="136370"/>
    <lineage>
        <taxon>Eukaryota</taxon>
        <taxon>Fungi</taxon>
        <taxon>Dikarya</taxon>
        <taxon>Ascomycota</taxon>
        <taxon>Pezizomycotina</taxon>
        <taxon>Lecanoromycetes</taxon>
        <taxon>OSLEUM clade</taxon>
        <taxon>Umbilicariomycetidae</taxon>
        <taxon>Umbilicariales</taxon>
        <taxon>Umbilicariaceae</taxon>
        <taxon>Lasallia</taxon>
    </lineage>
</organism>
<reference evidence="2 3" key="1">
    <citation type="submission" date="2019-09" db="EMBL/GenBank/DDBJ databases">
        <title>The hologenome of the rock-dwelling lichen Lasallia pustulata.</title>
        <authorList>
            <person name="Greshake Tzovaras B."/>
            <person name="Segers F."/>
            <person name="Bicker A."/>
            <person name="Dal Grande F."/>
            <person name="Otte J."/>
            <person name="Hankeln T."/>
            <person name="Schmitt I."/>
            <person name="Ebersberger I."/>
        </authorList>
    </citation>
    <scope>NUCLEOTIDE SEQUENCE [LARGE SCALE GENOMIC DNA]</scope>
    <source>
        <strain evidence="2">A1-1</strain>
    </source>
</reference>
<protein>
    <recommendedName>
        <fullName evidence="1">BTB domain-containing protein</fullName>
    </recommendedName>
</protein>
<comment type="caution">
    <text evidence="2">The sequence shown here is derived from an EMBL/GenBank/DDBJ whole genome shotgun (WGS) entry which is preliminary data.</text>
</comment>
<dbReference type="PANTHER" id="PTHR47843:SF2">
    <property type="entry name" value="BTB DOMAIN-CONTAINING PROTEIN"/>
    <property type="match status" value="1"/>
</dbReference>
<proteinExistence type="predicted"/>
<evidence type="ECO:0000313" key="2">
    <source>
        <dbReference type="EMBL" id="KAA6410367.1"/>
    </source>
</evidence>
<accession>A0A5M8PLH0</accession>
<dbReference type="PROSITE" id="PS50097">
    <property type="entry name" value="BTB"/>
    <property type="match status" value="1"/>
</dbReference>
<dbReference type="OrthoDB" id="194443at2759"/>
<evidence type="ECO:0000313" key="3">
    <source>
        <dbReference type="Proteomes" id="UP000324767"/>
    </source>
</evidence>
<dbReference type="Pfam" id="PF00651">
    <property type="entry name" value="BTB"/>
    <property type="match status" value="1"/>
</dbReference>
<dbReference type="Gene3D" id="3.30.710.10">
    <property type="entry name" value="Potassium Channel Kv1.1, Chain A"/>
    <property type="match status" value="1"/>
</dbReference>
<dbReference type="AlphaFoldDB" id="A0A5M8PLH0"/>
<dbReference type="CDD" id="cd18186">
    <property type="entry name" value="BTB_POZ_ZBTB_KLHL-like"/>
    <property type="match status" value="1"/>
</dbReference>
<sequence length="269" mass="29916">MASTTSNTSVTYAESKGRKTLYDTIISVKVGPSAVVFSLRKGILCQHSALFHAALSGPFKEATSQTISLPTANVDTFERFQTWAYADQILQRGETLKDLDYESIIKLYLLAESTLTPRLQNAALDTIIDKAALHQTQPSIACSGLIYENTKSTSLLRKLFVDMATRSRLRDWESFNAEASELYHNAFLVDLALALDEERSSCGSHGFSKHLSELRCSYHVHAEGEPKCHWGGKTVRFDVGEEKGEGEKARGDVFRNRLGNVNVFNEVML</sequence>
<dbReference type="InterPro" id="IPR000210">
    <property type="entry name" value="BTB/POZ_dom"/>
</dbReference>
<dbReference type="EMBL" id="VXIT01000009">
    <property type="protein sequence ID" value="KAA6410367.1"/>
    <property type="molecule type" value="Genomic_DNA"/>
</dbReference>
<dbReference type="PANTHER" id="PTHR47843">
    <property type="entry name" value="BTB DOMAIN-CONTAINING PROTEIN-RELATED"/>
    <property type="match status" value="1"/>
</dbReference>
<dbReference type="Proteomes" id="UP000324767">
    <property type="component" value="Unassembled WGS sequence"/>
</dbReference>
<evidence type="ECO:0000259" key="1">
    <source>
        <dbReference type="PROSITE" id="PS50097"/>
    </source>
</evidence>